<name>A0A239BLS2_9PSED</name>
<keyword evidence="3" id="KW-0969">Cilium</keyword>
<keyword evidence="3" id="KW-0282">Flagellum</keyword>
<dbReference type="GO" id="GO:0042597">
    <property type="term" value="C:periplasmic space"/>
    <property type="evidence" value="ECO:0007669"/>
    <property type="project" value="UniProtKB-SubCell"/>
</dbReference>
<dbReference type="Gene3D" id="2.30.30.760">
    <property type="match status" value="1"/>
</dbReference>
<comment type="similarity">
    <text evidence="1">Belongs to the FlgA family.</text>
</comment>
<dbReference type="InterPro" id="IPR039246">
    <property type="entry name" value="Flagellar_FlgA"/>
</dbReference>
<dbReference type="Pfam" id="PF13144">
    <property type="entry name" value="ChapFlgA"/>
    <property type="match status" value="1"/>
</dbReference>
<keyword evidence="1" id="KW-1005">Bacterial flagellum biogenesis</keyword>
<keyword evidence="4" id="KW-1185">Reference proteome</keyword>
<dbReference type="AlphaFoldDB" id="A0A239BLS2"/>
<feature type="chain" id="PRO_5011128729" description="Flagella basal body P-ring formation protein FlgA" evidence="1">
    <location>
        <begin position="20"/>
        <end position="229"/>
    </location>
</feature>
<dbReference type="InterPro" id="IPR017585">
    <property type="entry name" value="SAF_FlgA"/>
</dbReference>
<dbReference type="STRING" id="1215104.GCA_000730585_01085"/>
<dbReference type="PANTHER" id="PTHR36307">
    <property type="entry name" value="FLAGELLA BASAL BODY P-RING FORMATION PROTEIN FLGA"/>
    <property type="match status" value="1"/>
</dbReference>
<feature type="domain" description="Flagella basal body P-ring formation protein FlgA SAF" evidence="2">
    <location>
        <begin position="106"/>
        <end position="227"/>
    </location>
</feature>
<evidence type="ECO:0000259" key="2">
    <source>
        <dbReference type="Pfam" id="PF13144"/>
    </source>
</evidence>
<dbReference type="RefSeq" id="WP_042128488.1">
    <property type="nucleotide sequence ID" value="NZ_FZOL01000003.1"/>
</dbReference>
<gene>
    <name evidence="3" type="ORF">SAMN05444352_10321</name>
</gene>
<organism evidence="3 4">
    <name type="scientific">Pseudomonas japonica</name>
    <dbReference type="NCBI Taxonomy" id="256466"/>
    <lineage>
        <taxon>Bacteria</taxon>
        <taxon>Pseudomonadati</taxon>
        <taxon>Pseudomonadota</taxon>
        <taxon>Gammaproteobacteria</taxon>
        <taxon>Pseudomonadales</taxon>
        <taxon>Pseudomonadaceae</taxon>
        <taxon>Pseudomonas</taxon>
    </lineage>
</organism>
<dbReference type="NCBIfam" id="TIGR03170">
    <property type="entry name" value="flgA_cterm"/>
    <property type="match status" value="1"/>
</dbReference>
<dbReference type="GO" id="GO:0044780">
    <property type="term" value="P:bacterial-type flagellum assembly"/>
    <property type="evidence" value="ECO:0007669"/>
    <property type="project" value="InterPro"/>
</dbReference>
<evidence type="ECO:0000313" key="4">
    <source>
        <dbReference type="Proteomes" id="UP000198407"/>
    </source>
</evidence>
<proteinExistence type="inferred from homology"/>
<dbReference type="EMBL" id="FZOL01000003">
    <property type="protein sequence ID" value="SNS08341.1"/>
    <property type="molecule type" value="Genomic_DNA"/>
</dbReference>
<comment type="subcellular location">
    <subcellularLocation>
        <location evidence="1">Periplasm</location>
    </subcellularLocation>
</comment>
<dbReference type="Proteomes" id="UP000198407">
    <property type="component" value="Unassembled WGS sequence"/>
</dbReference>
<feature type="signal peptide" evidence="1">
    <location>
        <begin position="1"/>
        <end position="19"/>
    </location>
</feature>
<reference evidence="4" key="1">
    <citation type="submission" date="2017-06" db="EMBL/GenBank/DDBJ databases">
        <authorList>
            <person name="Varghese N."/>
            <person name="Submissions S."/>
        </authorList>
    </citation>
    <scope>NUCLEOTIDE SEQUENCE [LARGE SCALE GENOMIC DNA]</scope>
    <source>
        <strain evidence="4">DSM 22348</strain>
    </source>
</reference>
<protein>
    <recommendedName>
        <fullName evidence="1">Flagella basal body P-ring formation protein FlgA</fullName>
    </recommendedName>
</protein>
<dbReference type="OrthoDB" id="6988235at2"/>
<keyword evidence="1" id="KW-0574">Periplasm</keyword>
<accession>A0A239BLS2</accession>
<comment type="function">
    <text evidence="1">Involved in the assembly process of the P-ring formation. It may associate with FlgF on the rod constituting a structure essential for the P-ring assembly or may act as a modulator protein for the P-ring assembly.</text>
</comment>
<dbReference type="PANTHER" id="PTHR36307:SF1">
    <property type="entry name" value="FLAGELLA BASAL BODY P-RING FORMATION PROTEIN FLGA"/>
    <property type="match status" value="1"/>
</dbReference>
<keyword evidence="3" id="KW-0966">Cell projection</keyword>
<evidence type="ECO:0000256" key="1">
    <source>
        <dbReference type="RuleBase" id="RU362063"/>
    </source>
</evidence>
<evidence type="ECO:0000313" key="3">
    <source>
        <dbReference type="EMBL" id="SNS08341.1"/>
    </source>
</evidence>
<sequence length="229" mass="24730">MKLRRLTWLGLLLSSPAWASGPCPAEAQARLLAEVDAQARAALALDGTQLELSPIGELPALAAVQVRVLGQSLRSRLAVELKGTRCSDGKAQTSTVWFKARAWREAWVYGRNARAEQPVSETDPRRERIDIAALQLLADDLPARLDGLWLNQSANAGMPVLKRHLQSEPLVRRNAPVAVIVQGPGLQLRTQGKAMRQGLLGDNIPVLVDGAESSLMAVVAGKGEVHVQH</sequence>
<keyword evidence="1" id="KW-0732">Signal</keyword>